<protein>
    <submittedName>
        <fullName evidence="2">Thymocyte nuclear protein 1</fullName>
    </submittedName>
</protein>
<dbReference type="Proteomes" id="UP000186594">
    <property type="component" value="Unassembled WGS sequence"/>
</dbReference>
<gene>
    <name evidence="2" type="ORF">NEOLI_000125</name>
</gene>
<dbReference type="Gene3D" id="3.10.590.10">
    <property type="entry name" value="ph1033 like domains"/>
    <property type="match status" value="1"/>
</dbReference>
<evidence type="ECO:0000313" key="2">
    <source>
        <dbReference type="EMBL" id="OLL25019.1"/>
    </source>
</evidence>
<dbReference type="AlphaFoldDB" id="A0A1U7LQW1"/>
<comment type="caution">
    <text evidence="2">The sequence shown here is derived from an EMBL/GenBank/DDBJ whole genome shotgun (WGS) entry which is preliminary data.</text>
</comment>
<sequence length="78" mass="9178">MPPKRKPTNDETIQSKRLKEKEYQLEQPYKREIGGKRYWLIKAEPETRIVKGKDVKFSIHDLEKLGYTSLSSTAMLKP</sequence>
<feature type="compositionally biased region" description="Basic and acidic residues" evidence="1">
    <location>
        <begin position="7"/>
        <end position="20"/>
    </location>
</feature>
<name>A0A1U7LQW1_NEOID</name>
<dbReference type="OrthoDB" id="41445at2759"/>
<proteinExistence type="predicted"/>
<evidence type="ECO:0000313" key="3">
    <source>
        <dbReference type="Proteomes" id="UP000186594"/>
    </source>
</evidence>
<reference evidence="2 3" key="1">
    <citation type="submission" date="2016-04" db="EMBL/GenBank/DDBJ databases">
        <title>Evolutionary innovation and constraint leading to complex multicellularity in the Ascomycota.</title>
        <authorList>
            <person name="Cisse O."/>
            <person name="Nguyen A."/>
            <person name="Hewitt D.A."/>
            <person name="Jedd G."/>
            <person name="Stajich J.E."/>
        </authorList>
    </citation>
    <scope>NUCLEOTIDE SEQUENCE [LARGE SCALE GENOMIC DNA]</scope>
    <source>
        <strain evidence="2 3">DAH-3</strain>
    </source>
</reference>
<accession>A0A1U7LQW1</accession>
<keyword evidence="3" id="KW-1185">Reference proteome</keyword>
<evidence type="ECO:0000256" key="1">
    <source>
        <dbReference type="SAM" id="MobiDB-lite"/>
    </source>
</evidence>
<dbReference type="EMBL" id="LXFE01000515">
    <property type="protein sequence ID" value="OLL25019.1"/>
    <property type="molecule type" value="Genomic_DNA"/>
</dbReference>
<feature type="region of interest" description="Disordered" evidence="1">
    <location>
        <begin position="1"/>
        <end position="20"/>
    </location>
</feature>
<organism evidence="2 3">
    <name type="scientific">Neolecta irregularis (strain DAH-3)</name>
    <dbReference type="NCBI Taxonomy" id="1198029"/>
    <lineage>
        <taxon>Eukaryota</taxon>
        <taxon>Fungi</taxon>
        <taxon>Dikarya</taxon>
        <taxon>Ascomycota</taxon>
        <taxon>Taphrinomycotina</taxon>
        <taxon>Neolectales</taxon>
        <taxon>Neolectaceae</taxon>
        <taxon>Neolecta</taxon>
    </lineage>
</organism>